<dbReference type="CDD" id="cd02570">
    <property type="entry name" value="PseudoU_synth_EcTruA"/>
    <property type="match status" value="1"/>
</dbReference>
<comment type="catalytic activity">
    <reaction evidence="4 5">
        <text>uridine(38/39/40) in tRNA = pseudouridine(38/39/40) in tRNA</text>
        <dbReference type="Rhea" id="RHEA:22376"/>
        <dbReference type="Rhea" id="RHEA-COMP:10085"/>
        <dbReference type="Rhea" id="RHEA-COMP:10087"/>
        <dbReference type="ChEBI" id="CHEBI:65314"/>
        <dbReference type="ChEBI" id="CHEBI:65315"/>
        <dbReference type="EC" id="5.4.99.12"/>
    </reaction>
</comment>
<evidence type="ECO:0000256" key="1">
    <source>
        <dbReference type="ARBA" id="ARBA00009375"/>
    </source>
</evidence>
<dbReference type="SUPFAM" id="SSF55120">
    <property type="entry name" value="Pseudouridine synthase"/>
    <property type="match status" value="1"/>
</dbReference>
<comment type="function">
    <text evidence="4">Formation of pseudouridine at positions 38, 39 and 40 in the anticodon stem and loop of transfer RNAs.</text>
</comment>
<organism evidence="8 9">
    <name type="scientific">Paracandidimonas soli</name>
    <dbReference type="NCBI Taxonomy" id="1917182"/>
    <lineage>
        <taxon>Bacteria</taxon>
        <taxon>Pseudomonadati</taxon>
        <taxon>Pseudomonadota</taxon>
        <taxon>Betaproteobacteria</taxon>
        <taxon>Burkholderiales</taxon>
        <taxon>Alcaligenaceae</taxon>
        <taxon>Paracandidimonas</taxon>
    </lineage>
</organism>
<dbReference type="FunFam" id="3.30.70.580:FF:000001">
    <property type="entry name" value="tRNA pseudouridine synthase A"/>
    <property type="match status" value="1"/>
</dbReference>
<sequence>MAPASVMSGNDLPGEDGSVARETGGAPVSGQGGPVRMALSLSYDGNGWQGWQTQPGGNTLQDALESAASQFLAHPVSTICAGRTDTGVHALSQIVHLDTTARRNEESWVRGLNALLPPRLAVQWAVQVPQNFHARFSAVARTYVYVVRNSRVRSPLLHGRVGWVYHALDLERMQEAGRQLLGEHDFSSFRSSECQAASPVRTMQAVEIARQGEFLLFRFTANAFLHHMIRNLMGALLYIGMGRQPVDWIAHLLAQKDRRFSAPTFAAEGLYLAHVDYGDSAALPQVDWRDALFSHTGIVFPERVSTQEIES</sequence>
<name>A0A4R3VCH0_9BURK</name>
<dbReference type="AlphaFoldDB" id="A0A4R3VCH0"/>
<comment type="subunit">
    <text evidence="4">Homodimer.</text>
</comment>
<keyword evidence="2 4" id="KW-0819">tRNA processing</keyword>
<evidence type="ECO:0000313" key="8">
    <source>
        <dbReference type="EMBL" id="TCV01831.1"/>
    </source>
</evidence>
<dbReference type="HAMAP" id="MF_00171">
    <property type="entry name" value="TruA"/>
    <property type="match status" value="1"/>
</dbReference>
<evidence type="ECO:0000259" key="7">
    <source>
        <dbReference type="Pfam" id="PF01416"/>
    </source>
</evidence>
<dbReference type="InterPro" id="IPR020097">
    <property type="entry name" value="PsdUridine_synth_TruA_a/b_dom"/>
</dbReference>
<keyword evidence="9" id="KW-1185">Reference proteome</keyword>
<comment type="similarity">
    <text evidence="1 4 5">Belongs to the tRNA pseudouridine synthase TruA family.</text>
</comment>
<feature type="domain" description="Pseudouridine synthase I TruA alpha/beta" evidence="7">
    <location>
        <begin position="178"/>
        <end position="277"/>
    </location>
</feature>
<dbReference type="GO" id="GO:0003723">
    <property type="term" value="F:RNA binding"/>
    <property type="evidence" value="ECO:0007669"/>
    <property type="project" value="InterPro"/>
</dbReference>
<evidence type="ECO:0000256" key="3">
    <source>
        <dbReference type="ARBA" id="ARBA00023235"/>
    </source>
</evidence>
<gene>
    <name evidence="4" type="primary">truA</name>
    <name evidence="8" type="ORF">EV686_102545</name>
</gene>
<dbReference type="GO" id="GO:0160147">
    <property type="term" value="F:tRNA pseudouridine(38-40) synthase activity"/>
    <property type="evidence" value="ECO:0007669"/>
    <property type="project" value="UniProtKB-EC"/>
</dbReference>
<evidence type="ECO:0000256" key="5">
    <source>
        <dbReference type="RuleBase" id="RU003792"/>
    </source>
</evidence>
<feature type="domain" description="Pseudouridine synthase I TruA alpha/beta" evidence="7">
    <location>
        <begin position="43"/>
        <end position="136"/>
    </location>
</feature>
<dbReference type="EMBL" id="SMBX01000002">
    <property type="protein sequence ID" value="TCV01831.1"/>
    <property type="molecule type" value="Genomic_DNA"/>
</dbReference>
<dbReference type="InterPro" id="IPR020094">
    <property type="entry name" value="TruA/RsuA/RluB/E/F_N"/>
</dbReference>
<accession>A0A4R3VCH0</accession>
<dbReference type="InterPro" id="IPR020103">
    <property type="entry name" value="PsdUridine_synth_cat_dom_sf"/>
</dbReference>
<protein>
    <recommendedName>
        <fullName evidence="4">tRNA pseudouridine synthase A</fullName>
        <ecNumber evidence="4">5.4.99.12</ecNumber>
    </recommendedName>
    <alternativeName>
        <fullName evidence="4">tRNA pseudouridine(38-40) synthase</fullName>
    </alternativeName>
    <alternativeName>
        <fullName evidence="4">tRNA pseudouridylate synthase I</fullName>
    </alternativeName>
    <alternativeName>
        <fullName evidence="4">tRNA-uridine isomerase I</fullName>
    </alternativeName>
</protein>
<evidence type="ECO:0000256" key="4">
    <source>
        <dbReference type="HAMAP-Rule" id="MF_00171"/>
    </source>
</evidence>
<dbReference type="PANTHER" id="PTHR11142:SF0">
    <property type="entry name" value="TRNA PSEUDOURIDINE SYNTHASE-LIKE 1"/>
    <property type="match status" value="1"/>
</dbReference>
<dbReference type="NCBIfam" id="TIGR00071">
    <property type="entry name" value="hisT_truA"/>
    <property type="match status" value="1"/>
</dbReference>
<evidence type="ECO:0000256" key="6">
    <source>
        <dbReference type="SAM" id="MobiDB-lite"/>
    </source>
</evidence>
<dbReference type="PANTHER" id="PTHR11142">
    <property type="entry name" value="PSEUDOURIDYLATE SYNTHASE"/>
    <property type="match status" value="1"/>
</dbReference>
<evidence type="ECO:0000313" key="9">
    <source>
        <dbReference type="Proteomes" id="UP000294692"/>
    </source>
</evidence>
<dbReference type="EC" id="5.4.99.12" evidence="4"/>
<feature type="region of interest" description="Disordered" evidence="6">
    <location>
        <begin position="1"/>
        <end position="33"/>
    </location>
</feature>
<proteinExistence type="inferred from homology"/>
<dbReference type="Proteomes" id="UP000294692">
    <property type="component" value="Unassembled WGS sequence"/>
</dbReference>
<comment type="caution">
    <text evidence="8">The sequence shown here is derived from an EMBL/GenBank/DDBJ whole genome shotgun (WGS) entry which is preliminary data.</text>
</comment>
<dbReference type="Gene3D" id="3.30.70.580">
    <property type="entry name" value="Pseudouridine synthase I, catalytic domain, N-terminal subdomain"/>
    <property type="match status" value="1"/>
</dbReference>
<comment type="caution">
    <text evidence="4">Lacks conserved residue(s) required for the propagation of feature annotation.</text>
</comment>
<dbReference type="Gene3D" id="3.30.70.660">
    <property type="entry name" value="Pseudouridine synthase I, catalytic domain, C-terminal subdomain"/>
    <property type="match status" value="1"/>
</dbReference>
<evidence type="ECO:0000256" key="2">
    <source>
        <dbReference type="ARBA" id="ARBA00022694"/>
    </source>
</evidence>
<feature type="binding site" evidence="4">
    <location>
        <position position="143"/>
    </location>
    <ligand>
        <name>substrate</name>
    </ligand>
</feature>
<dbReference type="InterPro" id="IPR001406">
    <property type="entry name" value="PsdUridine_synth_TruA"/>
</dbReference>
<reference evidence="8 9" key="1">
    <citation type="submission" date="2019-03" db="EMBL/GenBank/DDBJ databases">
        <title>Genomic Encyclopedia of Type Strains, Phase IV (KMG-IV): sequencing the most valuable type-strain genomes for metagenomic binning, comparative biology and taxonomic classification.</title>
        <authorList>
            <person name="Goeker M."/>
        </authorList>
    </citation>
    <scope>NUCLEOTIDE SEQUENCE [LARGE SCALE GENOMIC DNA]</scope>
    <source>
        <strain evidence="8 9">DSM 100048</strain>
    </source>
</reference>
<keyword evidence="3 4" id="KW-0413">Isomerase</keyword>
<dbReference type="GO" id="GO:0031119">
    <property type="term" value="P:tRNA pseudouridine synthesis"/>
    <property type="evidence" value="ECO:0007669"/>
    <property type="project" value="UniProtKB-UniRule"/>
</dbReference>
<dbReference type="Pfam" id="PF01416">
    <property type="entry name" value="PseudoU_synth_1"/>
    <property type="match status" value="2"/>
</dbReference>
<dbReference type="InterPro" id="IPR020095">
    <property type="entry name" value="PsdUridine_synth_TruA_C"/>
</dbReference>
<feature type="active site" description="Nucleophile" evidence="4">
    <location>
        <position position="85"/>
    </location>
</feature>